<evidence type="ECO:0000313" key="1">
    <source>
        <dbReference type="EMBL" id="SJK98884.1"/>
    </source>
</evidence>
<protein>
    <submittedName>
        <fullName evidence="1">Uncharacterized protein</fullName>
    </submittedName>
</protein>
<gene>
    <name evidence="1" type="ORF">ARMOST_02158</name>
</gene>
<dbReference type="Proteomes" id="UP000219338">
    <property type="component" value="Unassembled WGS sequence"/>
</dbReference>
<organism evidence="1 2">
    <name type="scientific">Armillaria ostoyae</name>
    <name type="common">Armillaria root rot fungus</name>
    <dbReference type="NCBI Taxonomy" id="47428"/>
    <lineage>
        <taxon>Eukaryota</taxon>
        <taxon>Fungi</taxon>
        <taxon>Dikarya</taxon>
        <taxon>Basidiomycota</taxon>
        <taxon>Agaricomycotina</taxon>
        <taxon>Agaricomycetes</taxon>
        <taxon>Agaricomycetidae</taxon>
        <taxon>Agaricales</taxon>
        <taxon>Marasmiineae</taxon>
        <taxon>Physalacriaceae</taxon>
        <taxon>Armillaria</taxon>
    </lineage>
</organism>
<dbReference type="EMBL" id="FUEG01000001">
    <property type="protein sequence ID" value="SJK98884.1"/>
    <property type="molecule type" value="Genomic_DNA"/>
</dbReference>
<keyword evidence="2" id="KW-1185">Reference proteome</keyword>
<accession>A0A284QQX8</accession>
<evidence type="ECO:0000313" key="2">
    <source>
        <dbReference type="Proteomes" id="UP000219338"/>
    </source>
</evidence>
<dbReference type="AlphaFoldDB" id="A0A284QQX8"/>
<name>A0A284QQX8_ARMOS</name>
<proteinExistence type="predicted"/>
<reference evidence="2" key="1">
    <citation type="journal article" date="2017" name="Nat. Ecol. Evol.">
        <title>Genome expansion and lineage-specific genetic innovations in the forest pathogenic fungi Armillaria.</title>
        <authorList>
            <person name="Sipos G."/>
            <person name="Prasanna A.N."/>
            <person name="Walter M.C."/>
            <person name="O'Connor E."/>
            <person name="Balint B."/>
            <person name="Krizsan K."/>
            <person name="Kiss B."/>
            <person name="Hess J."/>
            <person name="Varga T."/>
            <person name="Slot J."/>
            <person name="Riley R."/>
            <person name="Boka B."/>
            <person name="Rigling D."/>
            <person name="Barry K."/>
            <person name="Lee J."/>
            <person name="Mihaltcheva S."/>
            <person name="LaButti K."/>
            <person name="Lipzen A."/>
            <person name="Waldron R."/>
            <person name="Moloney N.M."/>
            <person name="Sperisen C."/>
            <person name="Kredics L."/>
            <person name="Vagvoelgyi C."/>
            <person name="Patrignani A."/>
            <person name="Fitzpatrick D."/>
            <person name="Nagy I."/>
            <person name="Doyle S."/>
            <person name="Anderson J.B."/>
            <person name="Grigoriev I.V."/>
            <person name="Gueldener U."/>
            <person name="Muensterkoetter M."/>
            <person name="Nagy L.G."/>
        </authorList>
    </citation>
    <scope>NUCLEOTIDE SEQUENCE [LARGE SCALE GENOMIC DNA]</scope>
    <source>
        <strain evidence="2">C18/9</strain>
    </source>
</reference>
<sequence>METLSIAAAFAELPLSLPPPSRYSSKPYSAHAHCRVRILFWPNAVNPISEAHTVLQSLRIYQVGAFGAAEKQRKRMNEYLIARYVSQRKKGTIVESSLRWDLYYGSALLDTSPPGSPPRSGRSYGESSLRYTYLEAIDPFNLIVVNPRKGLWYRPHNGSISFVYRGQYQILYKSIPMSDKD</sequence>